<gene>
    <name evidence="1" type="ORF">SCD92_01900</name>
</gene>
<accession>A0ABU4RYN7</accession>
<organism evidence="1 2">
    <name type="scientific">Gilvimarinus gilvus</name>
    <dbReference type="NCBI Taxonomy" id="3058038"/>
    <lineage>
        <taxon>Bacteria</taxon>
        <taxon>Pseudomonadati</taxon>
        <taxon>Pseudomonadota</taxon>
        <taxon>Gammaproteobacteria</taxon>
        <taxon>Cellvibrionales</taxon>
        <taxon>Cellvibrionaceae</taxon>
        <taxon>Gilvimarinus</taxon>
    </lineage>
</organism>
<dbReference type="EMBL" id="JAXAFO010000002">
    <property type="protein sequence ID" value="MDX6848094.1"/>
    <property type="molecule type" value="Genomic_DNA"/>
</dbReference>
<evidence type="ECO:0000313" key="2">
    <source>
        <dbReference type="Proteomes" id="UP001273505"/>
    </source>
</evidence>
<dbReference type="RefSeq" id="WP_302723200.1">
    <property type="nucleotide sequence ID" value="NZ_JAULRU010000583.1"/>
</dbReference>
<dbReference type="Proteomes" id="UP001273505">
    <property type="component" value="Unassembled WGS sequence"/>
</dbReference>
<reference evidence="1 2" key="1">
    <citation type="submission" date="2023-11" db="EMBL/GenBank/DDBJ databases">
        <title>Gilvimarinus fulvus sp. nov., isolated from the surface of Kelp.</title>
        <authorList>
            <person name="Sun Y.Y."/>
            <person name="Gong Y."/>
            <person name="Du Z.J."/>
        </authorList>
    </citation>
    <scope>NUCLEOTIDE SEQUENCE [LARGE SCALE GENOMIC DNA]</scope>
    <source>
        <strain evidence="1 2">SDUM040013</strain>
    </source>
</reference>
<name>A0ABU4RYN7_9GAMM</name>
<proteinExistence type="predicted"/>
<dbReference type="Pfam" id="PF14357">
    <property type="entry name" value="DUF4404"/>
    <property type="match status" value="1"/>
</dbReference>
<protein>
    <submittedName>
        <fullName evidence="1">DUF4404 family protein</fullName>
    </submittedName>
</protein>
<dbReference type="InterPro" id="IPR025516">
    <property type="entry name" value="DUF4404"/>
</dbReference>
<comment type="caution">
    <text evidence="1">The sequence shown here is derived from an EMBL/GenBank/DDBJ whole genome shotgun (WGS) entry which is preliminary data.</text>
</comment>
<keyword evidence="2" id="KW-1185">Reference proteome</keyword>
<evidence type="ECO:0000313" key="1">
    <source>
        <dbReference type="EMBL" id="MDX6848094.1"/>
    </source>
</evidence>
<sequence>MAQENLNQLIGRLHELFGSDEESPAQQRLMAELTRHTHAEGTQEEPDPKPLDTLESMLEEFEGEHPQVSAVLGQIITTLKNMGV</sequence>